<evidence type="ECO:0000313" key="2">
    <source>
        <dbReference type="Proteomes" id="UP000006431"/>
    </source>
</evidence>
<dbReference type="Proteomes" id="UP000006431">
    <property type="component" value="Unassembled WGS sequence"/>
</dbReference>
<accession>H1FTJ8</accession>
<dbReference type="STRING" id="929558.SMGD1_0247"/>
<accession>B6BL39</accession>
<name>B6BL39_SULGG</name>
<keyword evidence="2" id="KW-1185">Reference proteome</keyword>
<evidence type="ECO:0000313" key="1">
    <source>
        <dbReference type="EMBL" id="EHP28774.1"/>
    </source>
</evidence>
<organism evidence="1 2">
    <name type="scientific">Sulfurimonas gotlandica (strain DSM 19862 / JCM 16533 / GD1)</name>
    <dbReference type="NCBI Taxonomy" id="929558"/>
    <lineage>
        <taxon>Bacteria</taxon>
        <taxon>Pseudomonadati</taxon>
        <taxon>Campylobacterota</taxon>
        <taxon>Epsilonproteobacteria</taxon>
        <taxon>Campylobacterales</taxon>
        <taxon>Sulfurimonadaceae</taxon>
        <taxon>Sulfurimonas</taxon>
    </lineage>
</organism>
<evidence type="ECO:0008006" key="3">
    <source>
        <dbReference type="Google" id="ProtNLM"/>
    </source>
</evidence>
<reference evidence="1 2" key="1">
    <citation type="journal article" date="2012" name="Proc. Natl. Acad. Sci. U.S.A.">
        <title>Genome and physiology of a model Epsilonproteobacterium responsible for sulfide detoxification in marine oxygen depletion zones.</title>
        <authorList>
            <person name="Grote J."/>
            <person name="Schott T."/>
            <person name="Bruckner C.G."/>
            <person name="Glockner F.O."/>
            <person name="Jost G."/>
            <person name="Teeling H."/>
            <person name="Labrenz M."/>
            <person name="Jurgens K."/>
        </authorList>
    </citation>
    <scope>NUCLEOTIDE SEQUENCE [LARGE SCALE GENOMIC DNA]</scope>
    <source>
        <strain evidence="1 2">GD1</strain>
    </source>
</reference>
<gene>
    <name evidence="1" type="ORF">SMGD1_0247</name>
</gene>
<dbReference type="HOGENOM" id="CLU_2977594_0_0_7"/>
<dbReference type="RefSeq" id="WP_008338513.1">
    <property type="nucleotide sequence ID" value="NZ_AFRZ01000001.1"/>
</dbReference>
<dbReference type="PATRIC" id="fig|929558.5.peg.247"/>
<comment type="caution">
    <text evidence="1">The sequence shown here is derived from an EMBL/GenBank/DDBJ whole genome shotgun (WGS) entry which is preliminary data.</text>
</comment>
<dbReference type="EMBL" id="AFRZ01000001">
    <property type="protein sequence ID" value="EHP28774.1"/>
    <property type="molecule type" value="Genomic_DNA"/>
</dbReference>
<sequence length="58" mass="6722">MDEFLDNIEDMEIELIRCDISINEDLLNYIEKDNANLLVLGSKGINNLNSFIFRSKKS</sequence>
<protein>
    <recommendedName>
        <fullName evidence="3">UspA domain-containing protein</fullName>
    </recommendedName>
</protein>
<proteinExistence type="predicted"/>
<dbReference type="AlphaFoldDB" id="B6BL39"/>